<organism evidence="5 6">
    <name type="scientific">[Actinomadura] parvosata subsp. kistnae</name>
    <dbReference type="NCBI Taxonomy" id="1909395"/>
    <lineage>
        <taxon>Bacteria</taxon>
        <taxon>Bacillati</taxon>
        <taxon>Actinomycetota</taxon>
        <taxon>Actinomycetes</taxon>
        <taxon>Streptosporangiales</taxon>
        <taxon>Streptosporangiaceae</taxon>
        <taxon>Nonomuraea</taxon>
    </lineage>
</organism>
<dbReference type="CDD" id="cd05374">
    <property type="entry name" value="17beta-HSD-like_SDR_c"/>
    <property type="match status" value="1"/>
</dbReference>
<evidence type="ECO:0000313" key="6">
    <source>
        <dbReference type="Proteomes" id="UP000190797"/>
    </source>
</evidence>
<keyword evidence="6" id="KW-1185">Reference proteome</keyword>
<dbReference type="InterPro" id="IPR002347">
    <property type="entry name" value="SDR_fam"/>
</dbReference>
<dbReference type="InterPro" id="IPR051911">
    <property type="entry name" value="SDR_oxidoreductase"/>
</dbReference>
<dbReference type="STRING" id="1909395.BKM31_13130"/>
<evidence type="ECO:0000256" key="2">
    <source>
        <dbReference type="ARBA" id="ARBA00023002"/>
    </source>
</evidence>
<dbReference type="Gene3D" id="3.40.50.720">
    <property type="entry name" value="NAD(P)-binding Rossmann-like Domain"/>
    <property type="match status" value="1"/>
</dbReference>
<feature type="domain" description="Ketoreductase" evidence="4">
    <location>
        <begin position="3"/>
        <end position="181"/>
    </location>
</feature>
<dbReference type="InterPro" id="IPR036291">
    <property type="entry name" value="NAD(P)-bd_dom_sf"/>
</dbReference>
<dbReference type="Pfam" id="PF00106">
    <property type="entry name" value="adh_short"/>
    <property type="match status" value="1"/>
</dbReference>
<evidence type="ECO:0000259" key="4">
    <source>
        <dbReference type="SMART" id="SM00822"/>
    </source>
</evidence>
<dbReference type="PRINTS" id="PR00080">
    <property type="entry name" value="SDRFAMILY"/>
</dbReference>
<sequence>MTKTVLITGTSTGMGRELALQFSRRGWNVAATLRDPTKADPSFAGLPQFLVLPLDVTTPETIRTAVAETTERFGGIDVLVNNAGFAQMGTLEEVSVEQWRTQYETNVFGVVNVIQAVLPQMRERRAGHILITSSMGGHVSLPTMSAYTSSKFAVEGIGEGLAKEIAPLGIHVTIIEPAGFTTPFFQNLRQAARTLDDYEPARAAMAAFAKTSVRGDLEKAMSAVADIAGSEQPPLRLAVGGGFGLAMVQGKIADLEENYAAWKEVTLATG</sequence>
<evidence type="ECO:0000313" key="5">
    <source>
        <dbReference type="EMBL" id="AQZ62280.1"/>
    </source>
</evidence>
<name>A0A1U9ZWF7_9ACTN</name>
<dbReference type="SUPFAM" id="SSF51735">
    <property type="entry name" value="NAD(P)-binding Rossmann-fold domains"/>
    <property type="match status" value="1"/>
</dbReference>
<dbReference type="InterPro" id="IPR020904">
    <property type="entry name" value="Sc_DH/Rdtase_CS"/>
</dbReference>
<evidence type="ECO:0000256" key="3">
    <source>
        <dbReference type="RuleBase" id="RU000363"/>
    </source>
</evidence>
<dbReference type="KEGG" id="noa:BKM31_13130"/>
<dbReference type="RefSeq" id="WP_080038440.1">
    <property type="nucleotide sequence ID" value="NZ_CP017717.1"/>
</dbReference>
<dbReference type="PANTHER" id="PTHR43976:SF16">
    <property type="entry name" value="SHORT-CHAIN DEHYDROGENASE_REDUCTASE FAMILY PROTEIN"/>
    <property type="match status" value="1"/>
</dbReference>
<gene>
    <name evidence="5" type="ORF">BKM31_13130</name>
</gene>
<protein>
    <recommendedName>
        <fullName evidence="4">Ketoreductase domain-containing protein</fullName>
    </recommendedName>
</protein>
<dbReference type="SMART" id="SM00822">
    <property type="entry name" value="PKS_KR"/>
    <property type="match status" value="1"/>
</dbReference>
<accession>A0A1U9ZWF7</accession>
<dbReference type="PANTHER" id="PTHR43976">
    <property type="entry name" value="SHORT CHAIN DEHYDROGENASE"/>
    <property type="match status" value="1"/>
</dbReference>
<evidence type="ECO:0000256" key="1">
    <source>
        <dbReference type="ARBA" id="ARBA00006484"/>
    </source>
</evidence>
<dbReference type="InterPro" id="IPR057326">
    <property type="entry name" value="KR_dom"/>
</dbReference>
<dbReference type="EMBL" id="CP017717">
    <property type="protein sequence ID" value="AQZ62280.1"/>
    <property type="molecule type" value="Genomic_DNA"/>
</dbReference>
<dbReference type="OrthoDB" id="9792003at2"/>
<reference evidence="6" key="1">
    <citation type="journal article" date="2017" name="Med. Chem. Commun.">
        <title>Nonomuraea sp. ATCC 55076 harbours the largest actinomycete chromosome to date and the kistamicin biosynthetic gene cluster.</title>
        <authorList>
            <person name="Nazari B."/>
            <person name="Forneris C.C."/>
            <person name="Gibson M.I."/>
            <person name="Moon K."/>
            <person name="Schramma K.R."/>
            <person name="Seyedsayamdost M.R."/>
        </authorList>
    </citation>
    <scope>NUCLEOTIDE SEQUENCE [LARGE SCALE GENOMIC DNA]</scope>
    <source>
        <strain evidence="6">ATCC 55076</strain>
    </source>
</reference>
<comment type="similarity">
    <text evidence="1 3">Belongs to the short-chain dehydrogenases/reductases (SDR) family.</text>
</comment>
<dbReference type="PRINTS" id="PR00081">
    <property type="entry name" value="GDHRDH"/>
</dbReference>
<keyword evidence="2" id="KW-0560">Oxidoreductase</keyword>
<dbReference type="AlphaFoldDB" id="A0A1U9ZWF7"/>
<proteinExistence type="inferred from homology"/>
<dbReference type="PROSITE" id="PS00061">
    <property type="entry name" value="ADH_SHORT"/>
    <property type="match status" value="1"/>
</dbReference>
<dbReference type="GO" id="GO:0016491">
    <property type="term" value="F:oxidoreductase activity"/>
    <property type="evidence" value="ECO:0007669"/>
    <property type="project" value="UniProtKB-KW"/>
</dbReference>
<dbReference type="Proteomes" id="UP000190797">
    <property type="component" value="Chromosome"/>
</dbReference>